<evidence type="ECO:0000313" key="4">
    <source>
        <dbReference type="Proteomes" id="UP000214365"/>
    </source>
</evidence>
<proteinExistence type="predicted"/>
<evidence type="ECO:0000313" key="3">
    <source>
        <dbReference type="EMBL" id="OKL62117.1"/>
    </source>
</evidence>
<dbReference type="InterPro" id="IPR014144">
    <property type="entry name" value="LigD_PE_domain"/>
</dbReference>
<dbReference type="AlphaFoldDB" id="A0A225B848"/>
<dbReference type="OrthoDB" id="2588098at2759"/>
<name>A0A225B848_TALAT</name>
<dbReference type="Proteomes" id="UP000214365">
    <property type="component" value="Unassembled WGS sequence"/>
</dbReference>
<evidence type="ECO:0000256" key="1">
    <source>
        <dbReference type="SAM" id="MobiDB-lite"/>
    </source>
</evidence>
<dbReference type="PANTHER" id="PTHR39465">
    <property type="entry name" value="DNA LIGASE D, 3'-PHOSPHOESTERASE DOMAIN"/>
    <property type="match status" value="1"/>
</dbReference>
<keyword evidence="4" id="KW-1185">Reference proteome</keyword>
<feature type="compositionally biased region" description="Polar residues" evidence="1">
    <location>
        <begin position="211"/>
        <end position="228"/>
    </location>
</feature>
<dbReference type="EMBL" id="LFMY01000003">
    <property type="protein sequence ID" value="OKL62117.1"/>
    <property type="molecule type" value="Genomic_DNA"/>
</dbReference>
<accession>A0A225B848</accession>
<feature type="compositionally biased region" description="Polar residues" evidence="1">
    <location>
        <begin position="21"/>
        <end position="36"/>
    </location>
</feature>
<feature type="region of interest" description="Disordered" evidence="1">
    <location>
        <begin position="203"/>
        <end position="228"/>
    </location>
</feature>
<organism evidence="3 4">
    <name type="scientific">Talaromyces atroroseus</name>
    <dbReference type="NCBI Taxonomy" id="1441469"/>
    <lineage>
        <taxon>Eukaryota</taxon>
        <taxon>Fungi</taxon>
        <taxon>Dikarya</taxon>
        <taxon>Ascomycota</taxon>
        <taxon>Pezizomycotina</taxon>
        <taxon>Eurotiomycetes</taxon>
        <taxon>Eurotiomycetidae</taxon>
        <taxon>Eurotiales</taxon>
        <taxon>Trichocomaceae</taxon>
        <taxon>Talaromyces</taxon>
        <taxon>Talaromyces sect. Trachyspermi</taxon>
    </lineage>
</organism>
<reference evidence="3 4" key="1">
    <citation type="submission" date="2015-06" db="EMBL/GenBank/DDBJ databases">
        <title>Talaromyces atroroseus IBT 11181 draft genome.</title>
        <authorList>
            <person name="Rasmussen K.B."/>
            <person name="Rasmussen S."/>
            <person name="Petersen B."/>
            <person name="Sicheritz-Ponten T."/>
            <person name="Mortensen U.H."/>
            <person name="Thrane U."/>
        </authorList>
    </citation>
    <scope>NUCLEOTIDE SEQUENCE [LARGE SCALE GENOMIC DNA]</scope>
    <source>
        <strain evidence="3 4">IBT 11181</strain>
    </source>
</reference>
<protein>
    <recommendedName>
        <fullName evidence="2">DNA ligase D 3'-phosphoesterase domain-containing protein</fullName>
    </recommendedName>
</protein>
<feature type="compositionally biased region" description="Polar residues" evidence="1">
    <location>
        <begin position="1"/>
        <end position="10"/>
    </location>
</feature>
<feature type="domain" description="DNA ligase D 3'-phosphoesterase" evidence="2">
    <location>
        <begin position="117"/>
        <end position="202"/>
    </location>
</feature>
<evidence type="ECO:0000259" key="2">
    <source>
        <dbReference type="Pfam" id="PF13298"/>
    </source>
</evidence>
<dbReference type="PANTHER" id="PTHR39465:SF1">
    <property type="entry name" value="DNA LIGASE D 3'-PHOSPHOESTERASE DOMAIN-CONTAINING PROTEIN"/>
    <property type="match status" value="1"/>
</dbReference>
<dbReference type="RefSeq" id="XP_020122238.1">
    <property type="nucleotide sequence ID" value="XM_020264399.1"/>
</dbReference>
<gene>
    <name evidence="3" type="ORF">UA08_02365</name>
</gene>
<comment type="caution">
    <text evidence="3">The sequence shown here is derived from an EMBL/GenBank/DDBJ whole genome shotgun (WGS) entry which is preliminary data.</text>
</comment>
<dbReference type="GeneID" id="31002120"/>
<dbReference type="Pfam" id="PF13298">
    <property type="entry name" value="LigD_N"/>
    <property type="match status" value="1"/>
</dbReference>
<sequence length="300" mass="33460">MKRSYISETNGPAKEPLDPSQIWNHSTVSTLSSLTAPVSPPRKKSTAKKDTASSLSLAAVEAGQVTVDNPVELFSARLAAVSRPQSSSGTDSRISYENWLDLYARNQHENGHHFVIHQHDHPIAGPHYDLRLQFSDSSSLSWAIMYGLPGDPNSRRINRNATETRVHCLWNHMMEMGSRNTGSMIIWDTGEYEVLPYHAVEERPETDDSASDISNVSAESSVNQQASDSQRLKEAFQNVFIPYGLYPPSLKANEKGSVKSAYAFMGLVYRRTTRYRYGSQQRTIAQLGQGRLLENVGVDE</sequence>
<feature type="region of interest" description="Disordered" evidence="1">
    <location>
        <begin position="1"/>
        <end position="54"/>
    </location>
</feature>